<dbReference type="PATRIC" id="fig|649747.3.peg.1856"/>
<dbReference type="EMBL" id="AWSJ01000133">
    <property type="protein sequence ID" value="ERI09862.1"/>
    <property type="molecule type" value="Genomic_DNA"/>
</dbReference>
<sequence>MGGSIMEFYPMPLFVKLSVSNMESSLCWYKEVLNFESVFELPGKDGKTVMAHIRGKKYQDIMLVSELEQNDMNSNGKGVVLNISVEDVDLYSKKASKANAVVVEGPIDRPWNARELVLRDLDGYLITLSVGIDKEKNFDDVINQVESKLYIS</sequence>
<name>U1YCP4_ANEAE</name>
<proteinExistence type="predicted"/>
<dbReference type="AlphaFoldDB" id="U1YCP4"/>
<evidence type="ECO:0000313" key="2">
    <source>
        <dbReference type="EMBL" id="ERI09862.1"/>
    </source>
</evidence>
<dbReference type="InterPro" id="IPR037523">
    <property type="entry name" value="VOC_core"/>
</dbReference>
<accession>U1YCP4</accession>
<gene>
    <name evidence="2" type="ORF">HMPREF0083_02056</name>
</gene>
<dbReference type="Gene3D" id="3.10.180.10">
    <property type="entry name" value="2,3-Dihydroxybiphenyl 1,2-Dioxygenase, domain 1"/>
    <property type="match status" value="1"/>
</dbReference>
<evidence type="ECO:0000313" key="3">
    <source>
        <dbReference type="Proteomes" id="UP000016511"/>
    </source>
</evidence>
<comment type="caution">
    <text evidence="2">The sequence shown here is derived from an EMBL/GenBank/DDBJ whole genome shotgun (WGS) entry which is preliminary data.</text>
</comment>
<feature type="domain" description="VOC" evidence="1">
    <location>
        <begin position="11"/>
        <end position="131"/>
    </location>
</feature>
<dbReference type="STRING" id="649747.HMPREF0083_02056"/>
<dbReference type="HOGENOM" id="CLU_046006_18_2_9"/>
<dbReference type="PROSITE" id="PS51819">
    <property type="entry name" value="VOC"/>
    <property type="match status" value="1"/>
</dbReference>
<organism evidence="2 3">
    <name type="scientific">Aneurinibacillus aneurinilyticus ATCC 12856</name>
    <dbReference type="NCBI Taxonomy" id="649747"/>
    <lineage>
        <taxon>Bacteria</taxon>
        <taxon>Bacillati</taxon>
        <taxon>Bacillota</taxon>
        <taxon>Bacilli</taxon>
        <taxon>Bacillales</taxon>
        <taxon>Paenibacillaceae</taxon>
        <taxon>Aneurinibacillus group</taxon>
        <taxon>Aneurinibacillus</taxon>
    </lineage>
</organism>
<keyword evidence="3" id="KW-1185">Reference proteome</keyword>
<dbReference type="SUPFAM" id="SSF54593">
    <property type="entry name" value="Glyoxalase/Bleomycin resistance protein/Dihydroxybiphenyl dioxygenase"/>
    <property type="match status" value="1"/>
</dbReference>
<evidence type="ECO:0000259" key="1">
    <source>
        <dbReference type="PROSITE" id="PS51819"/>
    </source>
</evidence>
<dbReference type="InterPro" id="IPR029068">
    <property type="entry name" value="Glyas_Bleomycin-R_OHBP_Dase"/>
</dbReference>
<reference evidence="2 3" key="1">
    <citation type="submission" date="2013-08" db="EMBL/GenBank/DDBJ databases">
        <authorList>
            <person name="Weinstock G."/>
            <person name="Sodergren E."/>
            <person name="Wylie T."/>
            <person name="Fulton L."/>
            <person name="Fulton R."/>
            <person name="Fronick C."/>
            <person name="O'Laughlin M."/>
            <person name="Godfrey J."/>
            <person name="Miner T."/>
            <person name="Herter B."/>
            <person name="Appelbaum E."/>
            <person name="Cordes M."/>
            <person name="Lek S."/>
            <person name="Wollam A."/>
            <person name="Pepin K.H."/>
            <person name="Palsikar V.B."/>
            <person name="Mitreva M."/>
            <person name="Wilson R.K."/>
        </authorList>
    </citation>
    <scope>NUCLEOTIDE SEQUENCE [LARGE SCALE GENOMIC DNA]</scope>
    <source>
        <strain evidence="2 3">ATCC 12856</strain>
    </source>
</reference>
<protein>
    <submittedName>
        <fullName evidence="2">Glyoxalase family protein</fullName>
    </submittedName>
</protein>
<dbReference type="Proteomes" id="UP000016511">
    <property type="component" value="Unassembled WGS sequence"/>
</dbReference>
<dbReference type="InterPro" id="IPR004360">
    <property type="entry name" value="Glyas_Fos-R_dOase_dom"/>
</dbReference>
<dbReference type="Pfam" id="PF00903">
    <property type="entry name" value="Glyoxalase"/>
    <property type="match status" value="1"/>
</dbReference>
<dbReference type="eggNOG" id="COG0346">
    <property type="taxonomic scope" value="Bacteria"/>
</dbReference>